<protein>
    <submittedName>
        <fullName evidence="6">TetR/AcrR family transcriptional regulator</fullName>
    </submittedName>
</protein>
<evidence type="ECO:0000256" key="4">
    <source>
        <dbReference type="PROSITE-ProRule" id="PRU00335"/>
    </source>
</evidence>
<evidence type="ECO:0000256" key="2">
    <source>
        <dbReference type="ARBA" id="ARBA00023125"/>
    </source>
</evidence>
<organism evidence="6 7">
    <name type="scientific">Aquirhabdus parva</name>
    <dbReference type="NCBI Taxonomy" id="2283318"/>
    <lineage>
        <taxon>Bacteria</taxon>
        <taxon>Pseudomonadati</taxon>
        <taxon>Pseudomonadota</taxon>
        <taxon>Gammaproteobacteria</taxon>
        <taxon>Moraxellales</taxon>
        <taxon>Moraxellaceae</taxon>
        <taxon>Aquirhabdus</taxon>
    </lineage>
</organism>
<dbReference type="Gene3D" id="1.10.10.60">
    <property type="entry name" value="Homeodomain-like"/>
    <property type="match status" value="1"/>
</dbReference>
<dbReference type="OrthoDB" id="270177at2"/>
<evidence type="ECO:0000256" key="3">
    <source>
        <dbReference type="ARBA" id="ARBA00023163"/>
    </source>
</evidence>
<keyword evidence="3" id="KW-0804">Transcription</keyword>
<dbReference type="SUPFAM" id="SSF46689">
    <property type="entry name" value="Homeodomain-like"/>
    <property type="match status" value="1"/>
</dbReference>
<gene>
    <name evidence="6" type="ORF">HYN46_08905</name>
</gene>
<accession>A0A345P6N6</accession>
<dbReference type="InterPro" id="IPR036271">
    <property type="entry name" value="Tet_transcr_reg_TetR-rel_C_sf"/>
</dbReference>
<keyword evidence="7" id="KW-1185">Reference proteome</keyword>
<keyword evidence="1" id="KW-0805">Transcription regulation</keyword>
<dbReference type="InterPro" id="IPR009057">
    <property type="entry name" value="Homeodomain-like_sf"/>
</dbReference>
<dbReference type="SUPFAM" id="SSF48498">
    <property type="entry name" value="Tetracyclin repressor-like, C-terminal domain"/>
    <property type="match status" value="1"/>
</dbReference>
<dbReference type="InterPro" id="IPR001647">
    <property type="entry name" value="HTH_TetR"/>
</dbReference>
<dbReference type="EMBL" id="CP031222">
    <property type="protein sequence ID" value="AXI02945.1"/>
    <property type="molecule type" value="Genomic_DNA"/>
</dbReference>
<dbReference type="RefSeq" id="WP_114899055.1">
    <property type="nucleotide sequence ID" value="NZ_CP031222.1"/>
</dbReference>
<feature type="DNA-binding region" description="H-T-H motif" evidence="4">
    <location>
        <begin position="32"/>
        <end position="51"/>
    </location>
</feature>
<reference evidence="6 7" key="1">
    <citation type="submission" date="2018-07" db="EMBL/GenBank/DDBJ databases">
        <title>Genome sequencing of Moraxellaceae gen. HYN0046.</title>
        <authorList>
            <person name="Kim M."/>
            <person name="Yi H."/>
        </authorList>
    </citation>
    <scope>NUCLEOTIDE SEQUENCE [LARGE SCALE GENOMIC DNA]</scope>
    <source>
        <strain evidence="6 7">HYN0046</strain>
    </source>
</reference>
<evidence type="ECO:0000259" key="5">
    <source>
        <dbReference type="PROSITE" id="PS50977"/>
    </source>
</evidence>
<dbReference type="Pfam" id="PF00440">
    <property type="entry name" value="TetR_N"/>
    <property type="match status" value="1"/>
</dbReference>
<evidence type="ECO:0000313" key="6">
    <source>
        <dbReference type="EMBL" id="AXI02945.1"/>
    </source>
</evidence>
<evidence type="ECO:0000313" key="7">
    <source>
        <dbReference type="Proteomes" id="UP000253940"/>
    </source>
</evidence>
<dbReference type="PROSITE" id="PS50977">
    <property type="entry name" value="HTH_TETR_2"/>
    <property type="match status" value="1"/>
</dbReference>
<sequence length="233" mass="25566">MAERGRPRCFEREDALRKAMNVFWCKGFEGASLSELTTAMGINSPSLYAAFGSKETLFLEAVELYRQTDGAATRQAFDAGTTAKEAIAALLETSSSCITHKKHNDSLQNHDGEAKSDLGQPTGCMVVLSALHCSNENQKVQEQLSSKRRETEVLIHERLLRGVQDGEISSEANIADIARFYVTILHGMSIQARDGACQDILLTIAKQAMLAWDSLTLETSREKNKAGQVAELI</sequence>
<dbReference type="Proteomes" id="UP000253940">
    <property type="component" value="Chromosome"/>
</dbReference>
<dbReference type="PROSITE" id="PS01081">
    <property type="entry name" value="HTH_TETR_1"/>
    <property type="match status" value="1"/>
</dbReference>
<dbReference type="PANTHER" id="PTHR47506">
    <property type="entry name" value="TRANSCRIPTIONAL REGULATORY PROTEIN"/>
    <property type="match status" value="1"/>
</dbReference>
<keyword evidence="2 4" id="KW-0238">DNA-binding</keyword>
<name>A0A345P6N6_9GAMM</name>
<dbReference type="PANTHER" id="PTHR47506:SF1">
    <property type="entry name" value="HTH-TYPE TRANSCRIPTIONAL REGULATOR YJDC"/>
    <property type="match status" value="1"/>
</dbReference>
<evidence type="ECO:0000256" key="1">
    <source>
        <dbReference type="ARBA" id="ARBA00023015"/>
    </source>
</evidence>
<dbReference type="InterPro" id="IPR023772">
    <property type="entry name" value="DNA-bd_HTH_TetR-type_CS"/>
</dbReference>
<proteinExistence type="predicted"/>
<dbReference type="AlphaFoldDB" id="A0A345P6N6"/>
<dbReference type="KEGG" id="mbah:HYN46_08905"/>
<dbReference type="Gene3D" id="1.10.357.10">
    <property type="entry name" value="Tetracycline Repressor, domain 2"/>
    <property type="match status" value="1"/>
</dbReference>
<feature type="domain" description="HTH tetR-type" evidence="5">
    <location>
        <begin position="9"/>
        <end position="69"/>
    </location>
</feature>
<dbReference type="GO" id="GO:0003677">
    <property type="term" value="F:DNA binding"/>
    <property type="evidence" value="ECO:0007669"/>
    <property type="project" value="UniProtKB-UniRule"/>
</dbReference>